<dbReference type="GO" id="GO:0000712">
    <property type="term" value="P:resolution of meiotic recombination intermediates"/>
    <property type="evidence" value="ECO:0007669"/>
    <property type="project" value="TreeGrafter"/>
</dbReference>
<reference evidence="6" key="1">
    <citation type="submission" date="2016-06" db="UniProtKB">
        <authorList>
            <consortium name="WormBaseParasite"/>
        </authorList>
    </citation>
    <scope>IDENTIFICATION</scope>
</reference>
<reference evidence="4 5" key="2">
    <citation type="submission" date="2018-11" db="EMBL/GenBank/DDBJ databases">
        <authorList>
            <consortium name="Pathogen Informatics"/>
        </authorList>
    </citation>
    <scope>NUCLEOTIDE SEQUENCE [LARGE SCALE GENOMIC DNA]</scope>
</reference>
<dbReference type="WBParaSite" id="TCNE_0001913501-mRNA-1">
    <property type="protein sequence ID" value="TCNE_0001913501-mRNA-1"/>
    <property type="gene ID" value="TCNE_0001913501"/>
</dbReference>
<evidence type="ECO:0000256" key="1">
    <source>
        <dbReference type="ARBA" id="ARBA00006395"/>
    </source>
</evidence>
<comment type="similarity">
    <text evidence="1">Belongs to the RMI1 family.</text>
</comment>
<dbReference type="PANTHER" id="PTHR14790:SF15">
    <property type="entry name" value="RECQ-MEDIATED GENOME INSTABILITY PROTEIN 1"/>
    <property type="match status" value="1"/>
</dbReference>
<evidence type="ECO:0000256" key="2">
    <source>
        <dbReference type="ARBA" id="ARBA00018987"/>
    </source>
</evidence>
<organism evidence="5 6">
    <name type="scientific">Toxocara canis</name>
    <name type="common">Canine roundworm</name>
    <dbReference type="NCBI Taxonomy" id="6265"/>
    <lineage>
        <taxon>Eukaryota</taxon>
        <taxon>Metazoa</taxon>
        <taxon>Ecdysozoa</taxon>
        <taxon>Nematoda</taxon>
        <taxon>Chromadorea</taxon>
        <taxon>Rhabditida</taxon>
        <taxon>Spirurina</taxon>
        <taxon>Ascaridomorpha</taxon>
        <taxon>Ascaridoidea</taxon>
        <taxon>Toxocaridae</taxon>
        <taxon>Toxocara</taxon>
    </lineage>
</organism>
<dbReference type="Pfam" id="PF08585">
    <property type="entry name" value="RMI1_N_C"/>
    <property type="match status" value="1"/>
</dbReference>
<name>A0A183VEG1_TOXCA</name>
<dbReference type="Proteomes" id="UP000050794">
    <property type="component" value="Unassembled WGS sequence"/>
</dbReference>
<dbReference type="GO" id="GO:0000724">
    <property type="term" value="P:double-strand break repair via homologous recombination"/>
    <property type="evidence" value="ECO:0007669"/>
    <property type="project" value="TreeGrafter"/>
</dbReference>
<keyword evidence="5" id="KW-1185">Reference proteome</keyword>
<dbReference type="Gene3D" id="2.40.50.770">
    <property type="entry name" value="RecQ-mediated genome instability protein Rmi1, C-terminal domain"/>
    <property type="match status" value="1"/>
</dbReference>
<feature type="domain" description="RecQ mediated genome instability protein 1 OB-fold" evidence="3">
    <location>
        <begin position="1"/>
        <end position="66"/>
    </location>
</feature>
<dbReference type="GO" id="GO:0016604">
    <property type="term" value="C:nuclear body"/>
    <property type="evidence" value="ECO:0007669"/>
    <property type="project" value="TreeGrafter"/>
</dbReference>
<accession>A0A183VEG1</accession>
<proteinExistence type="inferred from homology"/>
<evidence type="ECO:0000313" key="5">
    <source>
        <dbReference type="Proteomes" id="UP000050794"/>
    </source>
</evidence>
<dbReference type="EMBL" id="UYWY01026423">
    <property type="protein sequence ID" value="VDM50452.1"/>
    <property type="molecule type" value="Genomic_DNA"/>
</dbReference>
<protein>
    <recommendedName>
        <fullName evidence="2">RecQ-mediated genome instability protein 1</fullName>
    </recommendedName>
</protein>
<dbReference type="InterPro" id="IPR013894">
    <property type="entry name" value="RMI1_OB"/>
</dbReference>
<sequence>MEVTDGQRRLRAISMGDIDGLSVKCSPGMKIYLFSDVQCRRNVLMLNESNTQVLGGDIDALCDTNATLRVMARRLNIDENKVFFSLHRTKRATERTDECTGNEDEMGIGEAVEATVARRGGTDDIGMDISSKQTSVDLNEELGKDDVTETDLGAKTIAVTTNSRDDTPVDTTIQVVKFFYPRECTMSSIELFFFELKGTFHSEAVKLPLATAGEGEVLGAAAAIGLDPRLSFGSVQATSDAQKTTDDFTLVTCSLSTLRLEKAEQDGHERASTISVQNGIALTILPHKLSESATIDDEKGAAAKEHRSDDCSAWNKQTLSRTTLNEMYSKLKGNNKKKRNGELLGMRCITSYFAPVRKLKTSQPKTVVVKPPLDSNAPNDVSAAKAESVEGLPRTQGFQSISGEAFSRSFITVGAERLNGRQFLTHDCLVRSSSRPVHLLEDVVSKRQIPAHEATGNSSFRHLPEPGNVESYEQVQRSEDVSQSICRQVPPLRDLDRPGCNGTAGLDCVARSDSFQLQQLEETSQSVCLEDPALKNSGRLPYYRIRAPDSMSRSGNGQLQSINESSSRLSQVFQKASSLGRISLSTITACQRPGASASKKISFVKLSRPRNGEIDSSKANVERQAQIGQILREENYIQSNVERQLDAAPHMTRSVDAQPGFVGQAEASQNAIGGRNTQGSSIVLPGQNNAYEHRPQQRSCLQLAINNAARKWELGEK</sequence>
<dbReference type="GO" id="GO:0031422">
    <property type="term" value="C:RecQ family helicase-topoisomerase III complex"/>
    <property type="evidence" value="ECO:0007669"/>
    <property type="project" value="TreeGrafter"/>
</dbReference>
<evidence type="ECO:0000313" key="6">
    <source>
        <dbReference type="WBParaSite" id="TCNE_0001913501-mRNA-1"/>
    </source>
</evidence>
<evidence type="ECO:0000313" key="4">
    <source>
        <dbReference type="EMBL" id="VDM50452.1"/>
    </source>
</evidence>
<dbReference type="AlphaFoldDB" id="A0A183VEG1"/>
<evidence type="ECO:0000259" key="3">
    <source>
        <dbReference type="Pfam" id="PF08585"/>
    </source>
</evidence>
<dbReference type="PANTHER" id="PTHR14790">
    <property type="entry name" value="RECQ-MEDIATED GENOME INSTABILITY PROTEIN 1 RMI1"/>
    <property type="match status" value="1"/>
</dbReference>
<dbReference type="InterPro" id="IPR042470">
    <property type="entry name" value="RMI1_N_C_sf"/>
</dbReference>
<gene>
    <name evidence="4" type="ORF">TCNE_LOCUS19131</name>
</gene>